<name>X1DI85_9ZZZZ</name>
<sequence>FGLLMVYMGKPQPASHNFFGGPWRYWSKVDGITVSPATSPKDNVGDLPYTATLGQKVWFEARIVRADARASTRFRCDPVIVEAGGA</sequence>
<organism evidence="1">
    <name type="scientific">marine sediment metagenome</name>
    <dbReference type="NCBI Taxonomy" id="412755"/>
    <lineage>
        <taxon>unclassified sequences</taxon>
        <taxon>metagenomes</taxon>
        <taxon>ecological metagenomes</taxon>
    </lineage>
</organism>
<dbReference type="AlphaFoldDB" id="X1DI85"/>
<dbReference type="EMBL" id="BARU01004449">
    <property type="protein sequence ID" value="GAH20591.1"/>
    <property type="molecule type" value="Genomic_DNA"/>
</dbReference>
<proteinExistence type="predicted"/>
<accession>X1DI85</accession>
<evidence type="ECO:0000313" key="1">
    <source>
        <dbReference type="EMBL" id="GAH20591.1"/>
    </source>
</evidence>
<protein>
    <submittedName>
        <fullName evidence="1">Uncharacterized protein</fullName>
    </submittedName>
</protein>
<reference evidence="1" key="1">
    <citation type="journal article" date="2014" name="Front. Microbiol.">
        <title>High frequency of phylogenetically diverse reductive dehalogenase-homologous genes in deep subseafloor sedimentary metagenomes.</title>
        <authorList>
            <person name="Kawai M."/>
            <person name="Futagami T."/>
            <person name="Toyoda A."/>
            <person name="Takaki Y."/>
            <person name="Nishi S."/>
            <person name="Hori S."/>
            <person name="Arai W."/>
            <person name="Tsubouchi T."/>
            <person name="Morono Y."/>
            <person name="Uchiyama I."/>
            <person name="Ito T."/>
            <person name="Fujiyama A."/>
            <person name="Inagaki F."/>
            <person name="Takami H."/>
        </authorList>
    </citation>
    <scope>NUCLEOTIDE SEQUENCE</scope>
    <source>
        <strain evidence="1">Expedition CK06-06</strain>
    </source>
</reference>
<gene>
    <name evidence="1" type="ORF">S03H2_08958</name>
</gene>
<comment type="caution">
    <text evidence="1">The sequence shown here is derived from an EMBL/GenBank/DDBJ whole genome shotgun (WGS) entry which is preliminary data.</text>
</comment>
<feature type="non-terminal residue" evidence="1">
    <location>
        <position position="1"/>
    </location>
</feature>